<evidence type="ECO:0000256" key="3">
    <source>
        <dbReference type="ARBA" id="ARBA00022806"/>
    </source>
</evidence>
<dbReference type="InterPro" id="IPR001650">
    <property type="entry name" value="Helicase_C-like"/>
</dbReference>
<keyword evidence="9" id="KW-1185">Reference proteome</keyword>
<dbReference type="SUPFAM" id="SSF52540">
    <property type="entry name" value="P-loop containing nucleoside triphosphate hydrolases"/>
    <property type="match status" value="1"/>
</dbReference>
<keyword evidence="2 8" id="KW-0378">Hydrolase</keyword>
<protein>
    <submittedName>
        <fullName evidence="8">ATP-dependent RNA helicase HrpB</fullName>
        <ecNumber evidence="8">3.6.4.13</ecNumber>
    </submittedName>
</protein>
<gene>
    <name evidence="8" type="primary">hrpB_1</name>
    <name evidence="8" type="ORF">Mal15_52210</name>
</gene>
<dbReference type="EC" id="3.6.4.13" evidence="8"/>
<dbReference type="GO" id="GO:0016787">
    <property type="term" value="F:hydrolase activity"/>
    <property type="evidence" value="ECO:0007669"/>
    <property type="project" value="UniProtKB-KW"/>
</dbReference>
<evidence type="ECO:0000259" key="7">
    <source>
        <dbReference type="PROSITE" id="PS51194"/>
    </source>
</evidence>
<evidence type="ECO:0000313" key="8">
    <source>
        <dbReference type="EMBL" id="QEG01145.1"/>
    </source>
</evidence>
<feature type="domain" description="Helicase C-terminal" evidence="7">
    <location>
        <begin position="314"/>
        <end position="493"/>
    </location>
</feature>
<dbReference type="NCBIfam" id="TIGR01967">
    <property type="entry name" value="DEAH_box_HrpA"/>
    <property type="match status" value="1"/>
</dbReference>
<dbReference type="CDD" id="cd18791">
    <property type="entry name" value="SF2_C_RHA"/>
    <property type="match status" value="1"/>
</dbReference>
<evidence type="ECO:0000256" key="5">
    <source>
        <dbReference type="SAM" id="MobiDB-lite"/>
    </source>
</evidence>
<dbReference type="EMBL" id="CP036264">
    <property type="protein sequence ID" value="QEG01145.1"/>
    <property type="molecule type" value="Genomic_DNA"/>
</dbReference>
<dbReference type="GO" id="GO:0005524">
    <property type="term" value="F:ATP binding"/>
    <property type="evidence" value="ECO:0007669"/>
    <property type="project" value="UniProtKB-KW"/>
</dbReference>
<dbReference type="FunFam" id="1.20.120.1080:FF:000005">
    <property type="entry name" value="ATP-dependent helicase HrpA"/>
    <property type="match status" value="1"/>
</dbReference>
<sequence>MNFKPSSPRLEPQREPKPGKVDPSTADLGEPPAKELAKATPSPSAEPAGEFDVADIAPDELVIDNAMRADQFRLRRQRKRLSNEEFQSRLAKSIARRRGRESYAPLLDYPSELPITGYKDQIIELIQTRQVIVVCGETGSGKSTQLPKFCLEAGRGRAAMIGHTQPRRLAARSIATRLCEEMQCPLGKQVGYQVRFGDQTGPETMIKLMTDGILLAETGSDRFLDQYDTIIIDEAHERSLNIDFLLAYLRGLQQKRPDLKLIITSATIDAERFAEHFSDEHGPAPILNVEGRGYPVEMRYLPWEDVADENRSYDLAHHVIAGLKDLARGSAGGGDTLVFLPTERDIRLVSHRVAGHYKRMGLEGRVEILPLYARLPQKDQQRIFHPTGQKQRLIFATNVAESSLTVPGIHAVIDSGTARISRYSPRSKLQRLPIEPVSRASADQRAGRCGRVGPGVCVRLYSTTDYETRDAFTTPEIRRTNLASVVLQSKMLGFGSLDSLPLLDVPRPESIREGVQTLLELGAIDERHELTPIGKSLGRMPVDPRIGRIILAADELGVLPEILPIAAAMEIPDPRQRPQDQQQAADQAHAEFRDGESDFLSYLRLWRYYEQARADHSRNKLTRQLRKRFLSPTRMREWSDTFRQLREIALDMNRSRDSHHATPRRQIGAIRFAEDQSKRTIDKDRYAAVHQALLSGFLSGVAMAGEKNVYLGPRNLKLFLWPGSGVFDAKPKWIVAAELVETSKQYARTVARIQPQWIESIGAHLLKASYSDPHWSQKAGGAFCYQRQSLFGLPIVVRRRVPLPPVDPTTARDLLIQHGLVEQQLKTNARFIRHNRALRESFEVLAAKTRRRDMVVDDYVVQQFYQRRLPADVCDKGRLEKLSKSMPVPDWVNHLTDSAALSLWLHDPPTVESDASSLFMMPSDLIDITTDQISADEFPDRLSIGKTELPLRYRYEPGAEDDGVSLRIHQAAVSQISDDRLGWLVPGLLPGKIVAMIKSLPKRIRRNLVPAADVARQIYDELLPQYGQVPFMPAVCQAMSRHAEMPISESDFQDEKMEDHLRFLVSVVDDDGNLVAQGRSVDPLVQRLAQRNDQPSGEVTPQADADLPSEPMRSFDLDQLPVDVIRQRGGVRVAQYPALVDQGDHVTVALYPDQSSAESVMRQGLTRLYAISQRAELRRQVRWLPELNETKIRLAGAVPAAQFETSLIDLLARVAFVENQPLVRNRKEFQARLEYRGERIALAAADVAKWLTQFGQSYLAMRGELESLSASRFPVAADDVQLQLRWLIHPDFLSVTPWTWLQHYPRYLSAISYRLDKLRSGAGPRDQSGTETVAGLWLQWITRFPDPEQTPKLRAADEFRWMIEELRVSLFAQPLGTAVKVSAKRCEKVLAEK</sequence>
<dbReference type="Gene3D" id="1.20.120.1080">
    <property type="match status" value="1"/>
</dbReference>
<dbReference type="Pfam" id="PF07717">
    <property type="entry name" value="OB_NTP_bind"/>
    <property type="match status" value="1"/>
</dbReference>
<dbReference type="PANTHER" id="PTHR18934">
    <property type="entry name" value="ATP-DEPENDENT RNA HELICASE"/>
    <property type="match status" value="1"/>
</dbReference>
<dbReference type="SMART" id="SM00490">
    <property type="entry name" value="HELICc"/>
    <property type="match status" value="1"/>
</dbReference>
<dbReference type="Pfam" id="PF04408">
    <property type="entry name" value="WHD_HA2"/>
    <property type="match status" value="1"/>
</dbReference>
<keyword evidence="4" id="KW-0067">ATP-binding</keyword>
<dbReference type="Pfam" id="PF00270">
    <property type="entry name" value="DEAD"/>
    <property type="match status" value="1"/>
</dbReference>
<evidence type="ECO:0000256" key="4">
    <source>
        <dbReference type="ARBA" id="ARBA00022840"/>
    </source>
</evidence>
<proteinExistence type="predicted"/>
<feature type="compositionally biased region" description="Basic and acidic residues" evidence="5">
    <location>
        <begin position="11"/>
        <end position="20"/>
    </location>
</feature>
<keyword evidence="1" id="KW-0547">Nucleotide-binding</keyword>
<dbReference type="InterPro" id="IPR010222">
    <property type="entry name" value="RNA_helicase_HrpA"/>
</dbReference>
<dbReference type="InterPro" id="IPR011545">
    <property type="entry name" value="DEAD/DEAH_box_helicase_dom"/>
</dbReference>
<dbReference type="Pfam" id="PF21010">
    <property type="entry name" value="HA2_C"/>
    <property type="match status" value="1"/>
</dbReference>
<feature type="domain" description="Helicase ATP-binding" evidence="6">
    <location>
        <begin position="123"/>
        <end position="286"/>
    </location>
</feature>
<dbReference type="Pfam" id="PF00271">
    <property type="entry name" value="Helicase_C"/>
    <property type="match status" value="1"/>
</dbReference>
<organism evidence="8 9">
    <name type="scientific">Stieleria maiorica</name>
    <dbReference type="NCBI Taxonomy" id="2795974"/>
    <lineage>
        <taxon>Bacteria</taxon>
        <taxon>Pseudomonadati</taxon>
        <taxon>Planctomycetota</taxon>
        <taxon>Planctomycetia</taxon>
        <taxon>Pirellulales</taxon>
        <taxon>Pirellulaceae</taxon>
        <taxon>Stieleria</taxon>
    </lineage>
</organism>
<feature type="region of interest" description="Disordered" evidence="5">
    <location>
        <begin position="1090"/>
        <end position="1109"/>
    </location>
</feature>
<dbReference type="InterPro" id="IPR027417">
    <property type="entry name" value="P-loop_NTPase"/>
</dbReference>
<dbReference type="SMART" id="SM00847">
    <property type="entry name" value="HA2"/>
    <property type="match status" value="1"/>
</dbReference>
<accession>A0A5B9MN96</accession>
<dbReference type="InterPro" id="IPR048333">
    <property type="entry name" value="HA2_WH"/>
</dbReference>
<evidence type="ECO:0000313" key="9">
    <source>
        <dbReference type="Proteomes" id="UP000321353"/>
    </source>
</evidence>
<dbReference type="Proteomes" id="UP000321353">
    <property type="component" value="Chromosome"/>
</dbReference>
<feature type="region of interest" description="Disordered" evidence="5">
    <location>
        <begin position="1"/>
        <end position="50"/>
    </location>
</feature>
<dbReference type="PROSITE" id="PS51192">
    <property type="entry name" value="HELICASE_ATP_BIND_1"/>
    <property type="match status" value="1"/>
</dbReference>
<name>A0A5B9MN96_9BACT</name>
<dbReference type="GO" id="GO:0003723">
    <property type="term" value="F:RNA binding"/>
    <property type="evidence" value="ECO:0007669"/>
    <property type="project" value="TreeGrafter"/>
</dbReference>
<reference evidence="8 9" key="1">
    <citation type="submission" date="2019-02" db="EMBL/GenBank/DDBJ databases">
        <title>Planctomycetal bacteria perform biofilm scaping via a novel small molecule.</title>
        <authorList>
            <person name="Jeske O."/>
            <person name="Boedeker C."/>
            <person name="Wiegand S."/>
            <person name="Breitling P."/>
            <person name="Kallscheuer N."/>
            <person name="Jogler M."/>
            <person name="Rohde M."/>
            <person name="Petersen J."/>
            <person name="Medema M.H."/>
            <person name="Surup F."/>
            <person name="Jogler C."/>
        </authorList>
    </citation>
    <scope>NUCLEOTIDE SEQUENCE [LARGE SCALE GENOMIC DNA]</scope>
    <source>
        <strain evidence="8 9">Mal15</strain>
    </source>
</reference>
<dbReference type="InterPro" id="IPR014001">
    <property type="entry name" value="Helicase_ATP-bd"/>
</dbReference>
<dbReference type="InterPro" id="IPR024590">
    <property type="entry name" value="HrpA_C"/>
</dbReference>
<evidence type="ECO:0000256" key="1">
    <source>
        <dbReference type="ARBA" id="ARBA00022741"/>
    </source>
</evidence>
<dbReference type="KEGG" id="smam:Mal15_52210"/>
<keyword evidence="3 8" id="KW-0347">Helicase</keyword>
<dbReference type="GO" id="GO:0003724">
    <property type="term" value="F:RNA helicase activity"/>
    <property type="evidence" value="ECO:0007669"/>
    <property type="project" value="UniProtKB-EC"/>
</dbReference>
<dbReference type="PANTHER" id="PTHR18934:SF99">
    <property type="entry name" value="ATP-DEPENDENT RNA HELICASE DHX37-RELATED"/>
    <property type="match status" value="1"/>
</dbReference>
<dbReference type="InterPro" id="IPR007502">
    <property type="entry name" value="Helicase-assoc_dom"/>
</dbReference>
<evidence type="ECO:0000256" key="2">
    <source>
        <dbReference type="ARBA" id="ARBA00022801"/>
    </source>
</evidence>
<dbReference type="Pfam" id="PF11898">
    <property type="entry name" value="DUF3418"/>
    <property type="match status" value="1"/>
</dbReference>
<dbReference type="Gene3D" id="3.40.50.300">
    <property type="entry name" value="P-loop containing nucleotide triphosphate hydrolases"/>
    <property type="match status" value="2"/>
</dbReference>
<dbReference type="SMART" id="SM00487">
    <property type="entry name" value="DEXDc"/>
    <property type="match status" value="1"/>
</dbReference>
<dbReference type="InterPro" id="IPR011709">
    <property type="entry name" value="DEAD-box_helicase_OB_fold"/>
</dbReference>
<evidence type="ECO:0000259" key="6">
    <source>
        <dbReference type="PROSITE" id="PS51192"/>
    </source>
</evidence>
<dbReference type="RefSeq" id="WP_147870261.1">
    <property type="nucleotide sequence ID" value="NZ_CP036264.1"/>
</dbReference>
<dbReference type="PROSITE" id="PS51194">
    <property type="entry name" value="HELICASE_CTER"/>
    <property type="match status" value="1"/>
</dbReference>
<feature type="compositionally biased region" description="Polar residues" evidence="5">
    <location>
        <begin position="1090"/>
        <end position="1099"/>
    </location>
</feature>